<proteinExistence type="predicted"/>
<dbReference type="RefSeq" id="WP_105930827.1">
    <property type="nucleotide sequence ID" value="NZ_PVNO01000024.1"/>
</dbReference>
<reference evidence="5" key="1">
    <citation type="journal article" date="2020" name="Int. J. Syst. Evol. Microbiol.">
        <title>Alteromonas alba sp. nov., a marine bacterium isolated from the seawater of the West Pacific Ocean.</title>
        <authorList>
            <person name="Sun C."/>
            <person name="Wu Y.-H."/>
            <person name="Xamxidin M."/>
            <person name="Cheng H."/>
            <person name="Xu X.-W."/>
        </authorList>
    </citation>
    <scope>NUCLEOTIDE SEQUENCE [LARGE SCALE GENOMIC DNA]</scope>
    <source>
        <strain evidence="5">9a2</strain>
    </source>
</reference>
<sequence length="658" mass="73828">MKWILLAWLSLSAFSALSTELPLEYFTKHGDYLDMKLSPDGKHIAARVRFDSKVILVVLDRQTLDLVGGVRPGNKDIIHTMNWVNEERLVFEYAEKFGYLDAPMPTGELFGVNVDGSKQEQLFGFRAGDAKLGSRLSNKDDTLASQEILSLLENDDDNILIIEYPWTKNGNTYYDDRSKQPVISKLNVYNGRKRKVDVLPYGHSRALANKAGSVNFMTWQDNNGDYHSAYREDEGDEWTALGDKFKQDSYLHPLGASEDEESIFLGGRRGESGVYTLYSLDLNSGEYKAIFDSHKTDIEDFILDKNGIPAVGITYPGKSKAEYAKVESETSSIHKLLAEAFGDQTVHITSSTKDWKTLLVHVSGDVNPGEYYLFDSETLKAEFVWANSSWIDPRMLVPMKPIEFVTSDGMAINGYLTLPNNSKAGEKPPLVVMIHGGPHQAGTRDFWRYDPETQLLANRGYAVLRVNFRGSDGYGTAFKRAGYKEWGGKMVQDINEATRWVIDKDYVDGNKVCTYGASYGGYAALMSVVRAPELYKCAIGYVGIYDMQYIFTESDIPNSWGGKAYLSKVLGNDQSQLHDYSPINHVDKIKANVMLIHGSKDRRVPEINAEALSERLTAAGKPPVYLQFKQAGHGVYDEGNRRELYQGVLNFLETNLKS</sequence>
<feature type="domain" description="Peptidase S9 prolyl oligopeptidase catalytic" evidence="3">
    <location>
        <begin position="447"/>
        <end position="657"/>
    </location>
</feature>
<dbReference type="InterPro" id="IPR029058">
    <property type="entry name" value="AB_hydrolase_fold"/>
</dbReference>
<protein>
    <submittedName>
        <fullName evidence="4">S9 family peptidase</fullName>
    </submittedName>
</protein>
<evidence type="ECO:0000259" key="3">
    <source>
        <dbReference type="Pfam" id="PF00326"/>
    </source>
</evidence>
<name>A0ABX5CPL0_9ALTE</name>
<evidence type="ECO:0000256" key="2">
    <source>
        <dbReference type="SAM" id="SignalP"/>
    </source>
</evidence>
<dbReference type="PANTHER" id="PTHR42776:SF27">
    <property type="entry name" value="DIPEPTIDYL PEPTIDASE FAMILY MEMBER 6"/>
    <property type="match status" value="1"/>
</dbReference>
<dbReference type="PANTHER" id="PTHR42776">
    <property type="entry name" value="SERINE PEPTIDASE S9 FAMILY MEMBER"/>
    <property type="match status" value="1"/>
</dbReference>
<dbReference type="InterPro" id="IPR001375">
    <property type="entry name" value="Peptidase_S9_cat"/>
</dbReference>
<dbReference type="SUPFAM" id="SSF82171">
    <property type="entry name" value="DPP6 N-terminal domain-like"/>
    <property type="match status" value="1"/>
</dbReference>
<feature type="signal peptide" evidence="2">
    <location>
        <begin position="1"/>
        <end position="18"/>
    </location>
</feature>
<dbReference type="EMBL" id="PVNO01000024">
    <property type="protein sequence ID" value="PRO69519.1"/>
    <property type="molecule type" value="Genomic_DNA"/>
</dbReference>
<dbReference type="Proteomes" id="UP000239539">
    <property type="component" value="Unassembled WGS sequence"/>
</dbReference>
<evidence type="ECO:0000256" key="1">
    <source>
        <dbReference type="ARBA" id="ARBA00022801"/>
    </source>
</evidence>
<dbReference type="SUPFAM" id="SSF53474">
    <property type="entry name" value="alpha/beta-Hydrolases"/>
    <property type="match status" value="1"/>
</dbReference>
<keyword evidence="1" id="KW-0378">Hydrolase</keyword>
<dbReference type="Pfam" id="PF00326">
    <property type="entry name" value="Peptidase_S9"/>
    <property type="match status" value="1"/>
</dbReference>
<evidence type="ECO:0000313" key="4">
    <source>
        <dbReference type="EMBL" id="PRO69519.1"/>
    </source>
</evidence>
<dbReference type="Gene3D" id="3.40.50.1820">
    <property type="entry name" value="alpha/beta hydrolase"/>
    <property type="match status" value="1"/>
</dbReference>
<accession>A0ABX5CPL0</accession>
<evidence type="ECO:0000313" key="5">
    <source>
        <dbReference type="Proteomes" id="UP000239539"/>
    </source>
</evidence>
<organism evidence="4 5">
    <name type="scientific">Alteromonas gracilis</name>
    <dbReference type="NCBI Taxonomy" id="1479524"/>
    <lineage>
        <taxon>Bacteria</taxon>
        <taxon>Pseudomonadati</taxon>
        <taxon>Pseudomonadota</taxon>
        <taxon>Gammaproteobacteria</taxon>
        <taxon>Alteromonadales</taxon>
        <taxon>Alteromonadaceae</taxon>
        <taxon>Alteromonas/Salinimonas group</taxon>
        <taxon>Alteromonas</taxon>
    </lineage>
</organism>
<feature type="chain" id="PRO_5046679708" evidence="2">
    <location>
        <begin position="19"/>
        <end position="658"/>
    </location>
</feature>
<keyword evidence="5" id="KW-1185">Reference proteome</keyword>
<gene>
    <name evidence="4" type="ORF">C6Y39_08485</name>
</gene>
<comment type="caution">
    <text evidence="4">The sequence shown here is derived from an EMBL/GenBank/DDBJ whole genome shotgun (WGS) entry which is preliminary data.</text>
</comment>
<keyword evidence="2" id="KW-0732">Signal</keyword>